<protein>
    <submittedName>
        <fullName evidence="4">Zinc-ribbon domain-containing protein</fullName>
    </submittedName>
</protein>
<name>A0A934VTH9_9RHOB</name>
<feature type="region of interest" description="Disordered" evidence="1">
    <location>
        <begin position="133"/>
        <end position="184"/>
    </location>
</feature>
<dbReference type="Proteomes" id="UP000640485">
    <property type="component" value="Unassembled WGS sequence"/>
</dbReference>
<proteinExistence type="predicted"/>
<feature type="region of interest" description="Disordered" evidence="1">
    <location>
        <begin position="70"/>
        <end position="91"/>
    </location>
</feature>
<feature type="domain" description="Zinc finger/thioredoxin putative" evidence="3">
    <location>
        <begin position="5"/>
        <end position="39"/>
    </location>
</feature>
<evidence type="ECO:0000259" key="3">
    <source>
        <dbReference type="Pfam" id="PF13717"/>
    </source>
</evidence>
<dbReference type="RefSeq" id="WP_200683443.1">
    <property type="nucleotide sequence ID" value="NZ_JAEPRQ010000001.1"/>
</dbReference>
<dbReference type="EMBL" id="JAEPRQ010000001">
    <property type="protein sequence ID" value="MBK4214741.1"/>
    <property type="molecule type" value="Genomic_DNA"/>
</dbReference>
<organism evidence="4 5">
    <name type="scientific">Paracoccus caeni</name>
    <dbReference type="NCBI Taxonomy" id="657651"/>
    <lineage>
        <taxon>Bacteria</taxon>
        <taxon>Pseudomonadati</taxon>
        <taxon>Pseudomonadota</taxon>
        <taxon>Alphaproteobacteria</taxon>
        <taxon>Rhodobacterales</taxon>
        <taxon>Paracoccaceae</taxon>
        <taxon>Paracoccus</taxon>
    </lineage>
</organism>
<keyword evidence="5" id="KW-1185">Reference proteome</keyword>
<dbReference type="AlphaFoldDB" id="A0A934VTH9"/>
<evidence type="ECO:0000313" key="4">
    <source>
        <dbReference type="EMBL" id="MBK4214741.1"/>
    </source>
</evidence>
<dbReference type="NCBIfam" id="TIGR02098">
    <property type="entry name" value="MJ0042_CXXC"/>
    <property type="match status" value="1"/>
</dbReference>
<feature type="compositionally biased region" description="Polar residues" evidence="1">
    <location>
        <begin position="174"/>
        <end position="184"/>
    </location>
</feature>
<keyword evidence="2" id="KW-0472">Membrane</keyword>
<accession>A0A934VTH9</accession>
<dbReference type="InterPro" id="IPR011723">
    <property type="entry name" value="Znf/thioredoxin_put"/>
</dbReference>
<evidence type="ECO:0000256" key="1">
    <source>
        <dbReference type="SAM" id="MobiDB-lite"/>
    </source>
</evidence>
<gene>
    <name evidence="4" type="ORF">JJJ17_02255</name>
</gene>
<keyword evidence="2" id="KW-1133">Transmembrane helix</keyword>
<sequence length="249" mass="26758">MAEIRVICPNCRTAYEIPASALPPQGREVECSNCGRIWRAQLPSTSQPSPLELGVYSYNLTGFKELADEYARTTKPASPEATSKGPAPLNRRLPENVLNILLEEVEHERRLRKAEGTRTDSLPVRADFNYEGDPDWPAMTMTNPVSRPTPAASQAVPEPAAEPDPAPTPATTEQQVSEVQPQTVSPNARGGYWAGFGLAAGLAALCVGLYLAAPSLSDNGSFGEVLMTMRDGVDQARLWLHDTVSGNGG</sequence>
<feature type="transmembrane region" description="Helical" evidence="2">
    <location>
        <begin position="192"/>
        <end position="213"/>
    </location>
</feature>
<keyword evidence="2" id="KW-0812">Transmembrane</keyword>
<comment type="caution">
    <text evidence="4">The sequence shown here is derived from an EMBL/GenBank/DDBJ whole genome shotgun (WGS) entry which is preliminary data.</text>
</comment>
<dbReference type="Pfam" id="PF13717">
    <property type="entry name" value="Zn_ribbon_4"/>
    <property type="match status" value="1"/>
</dbReference>
<evidence type="ECO:0000313" key="5">
    <source>
        <dbReference type="Proteomes" id="UP000640485"/>
    </source>
</evidence>
<evidence type="ECO:0000256" key="2">
    <source>
        <dbReference type="SAM" id="Phobius"/>
    </source>
</evidence>
<reference evidence="4" key="1">
    <citation type="submission" date="2021-01" db="EMBL/GenBank/DDBJ databases">
        <title>Paracoccus amoyensis sp. nov., isolated from the surface seawater along the coast of Xiamen Island, China.</title>
        <authorList>
            <person name="Lyu L."/>
        </authorList>
    </citation>
    <scope>NUCLEOTIDE SEQUENCE</scope>
    <source>
        <strain evidence="4">MJ17</strain>
    </source>
</reference>